<dbReference type="EC" id="3.1.3.8" evidence="2"/>
<dbReference type="SUPFAM" id="SSF50956">
    <property type="entry name" value="Thermostable phytase (3-phytase)"/>
    <property type="match status" value="1"/>
</dbReference>
<dbReference type="Gene3D" id="2.120.10.30">
    <property type="entry name" value="TolB, C-terminal domain"/>
    <property type="match status" value="1"/>
</dbReference>
<dbReference type="eggNOG" id="COG4247">
    <property type="taxonomic scope" value="Bacteria"/>
</dbReference>
<dbReference type="KEGG" id="glj:GKIL_2540"/>
<accession>U5QIM4</accession>
<protein>
    <submittedName>
        <fullName evidence="2">3-phytase</fullName>
        <ecNumber evidence="2">3.1.3.8</ecNumber>
    </submittedName>
</protein>
<organism evidence="2 3">
    <name type="scientific">Gloeobacter kilaueensis (strain ATCC BAA-2537 / CCAP 1431/1 / ULC 316 / JS1)</name>
    <dbReference type="NCBI Taxonomy" id="1183438"/>
    <lineage>
        <taxon>Bacteria</taxon>
        <taxon>Bacillati</taxon>
        <taxon>Cyanobacteriota</taxon>
        <taxon>Cyanophyceae</taxon>
        <taxon>Gloeobacterales</taxon>
        <taxon>Gloeobacteraceae</taxon>
        <taxon>Gloeobacter</taxon>
    </lineage>
</organism>
<dbReference type="OrthoDB" id="292013at2"/>
<evidence type="ECO:0000313" key="3">
    <source>
        <dbReference type="Proteomes" id="UP000017396"/>
    </source>
</evidence>
<dbReference type="InterPro" id="IPR011042">
    <property type="entry name" value="6-blade_b-propeller_TolB-like"/>
</dbReference>
<dbReference type="HOGENOM" id="CLU_044211_0_0_3"/>
<feature type="domain" description="BPP" evidence="1">
    <location>
        <begin position="41"/>
        <end position="453"/>
    </location>
</feature>
<dbReference type="GO" id="GO:0016158">
    <property type="term" value="F:inositol hexakisphosphate 3-phosphatase activity"/>
    <property type="evidence" value="ECO:0007669"/>
    <property type="project" value="UniProtKB-EC"/>
</dbReference>
<reference evidence="2 3" key="1">
    <citation type="journal article" date="2013" name="PLoS ONE">
        <title>Cultivation and Complete Genome Sequencing of Gloeobacter kilaueensis sp. nov., from a Lava Cave in Kilauea Caldera, Hawai'i.</title>
        <authorList>
            <person name="Saw J.H."/>
            <person name="Schatz M."/>
            <person name="Brown M.V."/>
            <person name="Kunkel D.D."/>
            <person name="Foster J.S."/>
            <person name="Shick H."/>
            <person name="Christensen S."/>
            <person name="Hou S."/>
            <person name="Wan X."/>
            <person name="Donachie S.P."/>
        </authorList>
    </citation>
    <scope>NUCLEOTIDE SEQUENCE [LARGE SCALE GENOMIC DNA]</scope>
    <source>
        <strain evidence="3">JS</strain>
    </source>
</reference>
<dbReference type="PROSITE" id="PS51662">
    <property type="entry name" value="BP_PHYTASE"/>
    <property type="match status" value="1"/>
</dbReference>
<dbReference type="AlphaFoldDB" id="U5QIM4"/>
<evidence type="ECO:0000259" key="1">
    <source>
        <dbReference type="PROSITE" id="PS51662"/>
    </source>
</evidence>
<dbReference type="Pfam" id="PF02333">
    <property type="entry name" value="Phytase"/>
    <property type="match status" value="2"/>
</dbReference>
<proteinExistence type="predicted"/>
<gene>
    <name evidence="2" type="ORF">GKIL_2540</name>
</gene>
<dbReference type="InterPro" id="IPR003431">
    <property type="entry name" value="B-propeller_Phytase"/>
</dbReference>
<keyword evidence="3" id="KW-1185">Reference proteome</keyword>
<dbReference type="Proteomes" id="UP000017396">
    <property type="component" value="Chromosome"/>
</dbReference>
<evidence type="ECO:0000313" key="2">
    <source>
        <dbReference type="EMBL" id="AGY58786.1"/>
    </source>
</evidence>
<dbReference type="PATRIC" id="fig|1183438.3.peg.2502"/>
<sequence>MSLHEHSVVQFLKAILSDKLRQPRAFSLLVAGCAIAGGAGLAFAQSSLVTVQPHIETPAVFDDDEGGNADSDDPAIWLHPTRSGKSLVIGTQKDAGLAVFDLAGRVLQSIAAPPPPGPDDKPGRFNNVDVAYGFALNGRSVDIAVTSDRGQDKLRIYSIAPRQAAQAGPPLIDVTDPAAGFVFSKDQAEVNEQATAYGLALYRDRSTGRTYAFVTQRSRTAIAKLELLDVGGGRIGYQKVGQIELPSSFVLPDGSSWSPCEDPGDLPQSEGLVVDQELGILYAAQEDVGIWRIPPSFNRTQAVLIDRVREYGVPYTYDSEAEECNYNFAADPGYSGKHLSADAEGLTLYYTAGNQGYLLASSQGDSTFVLYDRRGRNRFLKSFALTDNPAGIDGVQDCDGAAVLNVPLGQAFPLGLLVTQDGDNTPDVLDSDGEVRANTNFKFTPWQALARAFPRPLAIDPKSWNPRTGYSAAPAGSKLALGRLQPLRQ</sequence>
<keyword evidence="2" id="KW-0378">Hydrolase</keyword>
<dbReference type="EMBL" id="CP003587">
    <property type="protein sequence ID" value="AGY58786.1"/>
    <property type="molecule type" value="Genomic_DNA"/>
</dbReference>
<dbReference type="STRING" id="1183438.GKIL_2540"/>
<name>U5QIM4_GLOK1</name>